<keyword evidence="2" id="KW-1185">Reference proteome</keyword>
<proteinExistence type="predicted"/>
<name>A0A239GX40_9ACTN</name>
<dbReference type="RefSeq" id="WP_144022455.1">
    <property type="nucleotide sequence ID" value="NZ_FZPH01000001.1"/>
</dbReference>
<sequence>MFDRLLPWPKQETVDSAPLPVRNARVTSRAVRAGDGRRPVWLWPAGGRIHASLSPVAGAPSRNLTPAGLARLLLADPARSMPAIRAVTGVDDDARALACIRGWQEPAVR</sequence>
<reference evidence="1 2" key="1">
    <citation type="submission" date="2017-06" db="EMBL/GenBank/DDBJ databases">
        <authorList>
            <person name="Kim H.J."/>
            <person name="Triplett B.A."/>
        </authorList>
    </citation>
    <scope>NUCLEOTIDE SEQUENCE [LARGE SCALE GENOMIC DNA]</scope>
    <source>
        <strain evidence="1 2">CGMCC 4.5593</strain>
    </source>
</reference>
<dbReference type="EMBL" id="FZPH01000001">
    <property type="protein sequence ID" value="SNS73720.1"/>
    <property type="molecule type" value="Genomic_DNA"/>
</dbReference>
<protein>
    <submittedName>
        <fullName evidence="1">Uncharacterized protein</fullName>
    </submittedName>
</protein>
<dbReference type="OrthoDB" id="3376975at2"/>
<accession>A0A239GX40</accession>
<dbReference type="Proteomes" id="UP000198362">
    <property type="component" value="Unassembled WGS sequence"/>
</dbReference>
<gene>
    <name evidence="1" type="ORF">SAMN05421812_101605</name>
</gene>
<dbReference type="AlphaFoldDB" id="A0A239GX40"/>
<evidence type="ECO:0000313" key="1">
    <source>
        <dbReference type="EMBL" id="SNS73720.1"/>
    </source>
</evidence>
<organism evidence="1 2">
    <name type="scientific">Asanoa hainanensis</name>
    <dbReference type="NCBI Taxonomy" id="560556"/>
    <lineage>
        <taxon>Bacteria</taxon>
        <taxon>Bacillati</taxon>
        <taxon>Actinomycetota</taxon>
        <taxon>Actinomycetes</taxon>
        <taxon>Micromonosporales</taxon>
        <taxon>Micromonosporaceae</taxon>
        <taxon>Asanoa</taxon>
    </lineage>
</organism>
<evidence type="ECO:0000313" key="2">
    <source>
        <dbReference type="Proteomes" id="UP000198362"/>
    </source>
</evidence>